<sequence>MFRTLILLFLALLASCSTRAPEEAAELSPQITWGSKPLKPVYGKGLNGRIVDGVKVYTVTVALYATKEGKVEHAEVVRSDAPLKLQWVSVRAVRTFKLPPMKRSRILYQTFYYKGYEVKPD</sequence>
<feature type="chain" id="PRO_5046901043" description="TonB C-terminal domain-containing protein" evidence="1">
    <location>
        <begin position="21"/>
        <end position="121"/>
    </location>
</feature>
<dbReference type="Proteomes" id="UP001165653">
    <property type="component" value="Unassembled WGS sequence"/>
</dbReference>
<name>A0ABT3G0R3_9BACT</name>
<reference evidence="2" key="1">
    <citation type="submission" date="2022-10" db="EMBL/GenBank/DDBJ databases">
        <title>Luteolibacter sp. GHJ8, whole genome shotgun sequencing project.</title>
        <authorList>
            <person name="Zhao G."/>
            <person name="Shen L."/>
        </authorList>
    </citation>
    <scope>NUCLEOTIDE SEQUENCE</scope>
    <source>
        <strain evidence="2">GHJ8</strain>
    </source>
</reference>
<dbReference type="RefSeq" id="WP_264512882.1">
    <property type="nucleotide sequence ID" value="NZ_JAPDDR010000003.1"/>
</dbReference>
<evidence type="ECO:0000313" key="2">
    <source>
        <dbReference type="EMBL" id="MCW1913435.1"/>
    </source>
</evidence>
<comment type="caution">
    <text evidence="2">The sequence shown here is derived from an EMBL/GenBank/DDBJ whole genome shotgun (WGS) entry which is preliminary data.</text>
</comment>
<gene>
    <name evidence="2" type="ORF">OJ996_07615</name>
</gene>
<proteinExistence type="predicted"/>
<dbReference type="EMBL" id="JAPDDR010000003">
    <property type="protein sequence ID" value="MCW1913435.1"/>
    <property type="molecule type" value="Genomic_DNA"/>
</dbReference>
<evidence type="ECO:0000313" key="3">
    <source>
        <dbReference type="Proteomes" id="UP001165653"/>
    </source>
</evidence>
<keyword evidence="1" id="KW-0732">Signal</keyword>
<accession>A0ABT3G0R3</accession>
<evidence type="ECO:0000256" key="1">
    <source>
        <dbReference type="SAM" id="SignalP"/>
    </source>
</evidence>
<dbReference type="PROSITE" id="PS51257">
    <property type="entry name" value="PROKAR_LIPOPROTEIN"/>
    <property type="match status" value="1"/>
</dbReference>
<feature type="signal peptide" evidence="1">
    <location>
        <begin position="1"/>
        <end position="20"/>
    </location>
</feature>
<evidence type="ECO:0008006" key="4">
    <source>
        <dbReference type="Google" id="ProtNLM"/>
    </source>
</evidence>
<protein>
    <recommendedName>
        <fullName evidence="4">TonB C-terminal domain-containing protein</fullName>
    </recommendedName>
</protein>
<organism evidence="2 3">
    <name type="scientific">Luteolibacter rhizosphaerae</name>
    <dbReference type="NCBI Taxonomy" id="2989719"/>
    <lineage>
        <taxon>Bacteria</taxon>
        <taxon>Pseudomonadati</taxon>
        <taxon>Verrucomicrobiota</taxon>
        <taxon>Verrucomicrobiia</taxon>
        <taxon>Verrucomicrobiales</taxon>
        <taxon>Verrucomicrobiaceae</taxon>
        <taxon>Luteolibacter</taxon>
    </lineage>
</organism>
<keyword evidence="3" id="KW-1185">Reference proteome</keyword>